<evidence type="ECO:0000313" key="2">
    <source>
        <dbReference type="EMBL" id="MET3560139.1"/>
    </source>
</evidence>
<dbReference type="RefSeq" id="WP_354186296.1">
    <property type="nucleotide sequence ID" value="NZ_JBEPLT010000006.1"/>
</dbReference>
<name>A0ABV2FNJ9_9HYPH</name>
<dbReference type="InterPro" id="IPR003425">
    <property type="entry name" value="CCB3/YggT"/>
</dbReference>
<reference evidence="2 3" key="1">
    <citation type="submission" date="2024-06" db="EMBL/GenBank/DDBJ databases">
        <title>Genomic Encyclopedia of Type Strains, Phase IV (KMG-IV): sequencing the most valuable type-strain genomes for metagenomic binning, comparative biology and taxonomic classification.</title>
        <authorList>
            <person name="Goeker M."/>
        </authorList>
    </citation>
    <scope>NUCLEOTIDE SEQUENCE [LARGE SCALE GENOMIC DNA]</scope>
    <source>
        <strain evidence="2 3">DSM 23650</strain>
    </source>
</reference>
<organism evidence="2 3">
    <name type="scientific">Bartonella japonica</name>
    <dbReference type="NCBI Taxonomy" id="357761"/>
    <lineage>
        <taxon>Bacteria</taxon>
        <taxon>Pseudomonadati</taxon>
        <taxon>Pseudomonadota</taxon>
        <taxon>Alphaproteobacteria</taxon>
        <taxon>Hyphomicrobiales</taxon>
        <taxon>Bartonellaceae</taxon>
        <taxon>Bartonella</taxon>
    </lineage>
</organism>
<evidence type="ECO:0000313" key="3">
    <source>
        <dbReference type="Proteomes" id="UP001549112"/>
    </source>
</evidence>
<dbReference type="Pfam" id="PF02325">
    <property type="entry name" value="CCB3_YggT"/>
    <property type="match status" value="1"/>
</dbReference>
<feature type="transmembrane region" description="Helical" evidence="1">
    <location>
        <begin position="72"/>
        <end position="92"/>
    </location>
</feature>
<dbReference type="EMBL" id="JBEPLT010000006">
    <property type="protein sequence ID" value="MET3560139.1"/>
    <property type="molecule type" value="Genomic_DNA"/>
</dbReference>
<keyword evidence="1" id="KW-0812">Transmembrane</keyword>
<protein>
    <submittedName>
        <fullName evidence="2">YggT family protein</fullName>
    </submittedName>
</protein>
<evidence type="ECO:0000256" key="1">
    <source>
        <dbReference type="SAM" id="Phobius"/>
    </source>
</evidence>
<proteinExistence type="predicted"/>
<comment type="caution">
    <text evidence="2">The sequence shown here is derived from an EMBL/GenBank/DDBJ whole genome shotgun (WGS) entry which is preliminary data.</text>
</comment>
<feature type="transmembrane region" description="Helical" evidence="1">
    <location>
        <begin position="6"/>
        <end position="29"/>
    </location>
</feature>
<keyword evidence="1" id="KW-1133">Transmembrane helix</keyword>
<sequence length="97" mass="11562">MVYTLFQAIDLIFNIYIDILIANVIFSWLYTFNIINTRNRFVVLIGGFLYRLTEPVLSRIRQILPNLGAIDISPVVVFIIIYFIRVFMWRAYESMYL</sequence>
<gene>
    <name evidence="2" type="ORF">ABID39_000830</name>
</gene>
<keyword evidence="1" id="KW-0472">Membrane</keyword>
<dbReference type="Proteomes" id="UP001549112">
    <property type="component" value="Unassembled WGS sequence"/>
</dbReference>
<accession>A0ABV2FNJ9</accession>
<keyword evidence="3" id="KW-1185">Reference proteome</keyword>